<feature type="region of interest" description="Disordered" evidence="3">
    <location>
        <begin position="386"/>
        <end position="406"/>
    </location>
</feature>
<dbReference type="PROSITE" id="PS50112">
    <property type="entry name" value="PAS"/>
    <property type="match status" value="1"/>
</dbReference>
<dbReference type="InterPro" id="IPR000014">
    <property type="entry name" value="PAS"/>
</dbReference>
<evidence type="ECO:0000259" key="4">
    <source>
        <dbReference type="PROSITE" id="PS50112"/>
    </source>
</evidence>
<name>A0ABN8LWH8_9CNID</name>
<dbReference type="SMART" id="SM00091">
    <property type="entry name" value="PAS"/>
    <property type="match status" value="2"/>
</dbReference>
<evidence type="ECO:0000256" key="1">
    <source>
        <dbReference type="ARBA" id="ARBA00023108"/>
    </source>
</evidence>
<evidence type="ECO:0000256" key="3">
    <source>
        <dbReference type="SAM" id="MobiDB-lite"/>
    </source>
</evidence>
<evidence type="ECO:0000256" key="2">
    <source>
        <dbReference type="ARBA" id="ARBA00023242"/>
    </source>
</evidence>
<dbReference type="SMART" id="SM00353">
    <property type="entry name" value="HLH"/>
    <property type="match status" value="1"/>
</dbReference>
<dbReference type="InterPro" id="IPR047230">
    <property type="entry name" value="CLOCK-like"/>
</dbReference>
<comment type="caution">
    <text evidence="6">The sequence shown here is derived from an EMBL/GenBank/DDBJ whole genome shotgun (WGS) entry which is preliminary data.</text>
</comment>
<feature type="domain" description="BHLH" evidence="5">
    <location>
        <begin position="18"/>
        <end position="68"/>
    </location>
</feature>
<dbReference type="EMBL" id="CALNXI010000131">
    <property type="protein sequence ID" value="CAH3019937.1"/>
    <property type="molecule type" value="Genomic_DNA"/>
</dbReference>
<dbReference type="Gene3D" id="3.30.450.20">
    <property type="entry name" value="PAS domain"/>
    <property type="match status" value="2"/>
</dbReference>
<sequence length="582" mass="65690">MHKMAEAGEQSLDEETKKACLLRNKNEKKRRDRFNNLVSELSALLPLSRKKLSKNNVLKFAIDHFRQHQLAAENLRAKRFHGKWQPDFITNEEFRQTVLDGLDGVILALNEAGMLLFVSSNIFSCLGHSKGDMLNTSIFNFVHPDDQRTIYSLLGAIYNPAALNLPDVSWFNLRFRCGPENQFRTLCCVSKIFGHERSGGAQRANSCAVLVARSAFAPKINRTLLITDATKGLKFTTRLDKNWRFQCVERGATLTLGYYPIEMLGTCLYDYCHADDLTNLAEYHSMLLYSGVITTCCYRLLTKGQEWIWVRSQCFVSYSQLDSKPESVICITWPIESSEFSANQPEMIERDRQLFSQILEKNGATPQELRPSSSSRNNFEQSANVPLSSSLTLSTPQPQVSPSVVPSTMSMDYSSVSYAETYNNNSPMLPISNSDASITDSTSLGACVDTAALLTQSNAHGNSLSNDSLLNSIEHLDEDSLLLDDQIEMPESLSFSQWALHLHLREQYKSLTESIRQQSEQVTLIQKQLSIQKELSVLSDELERQQQLKNQNLGNNFESTKAIIQQKMKELQQTVQCINALT</sequence>
<dbReference type="PANTHER" id="PTHR46055">
    <property type="entry name" value="CIRCADIAN LOCOMOTER OUTPUT CYCLES PROTEIN KAPUT"/>
    <property type="match status" value="1"/>
</dbReference>
<keyword evidence="1" id="KW-0090">Biological rhythms</keyword>
<dbReference type="Pfam" id="PF00010">
    <property type="entry name" value="HLH"/>
    <property type="match status" value="1"/>
</dbReference>
<dbReference type="Pfam" id="PF14598">
    <property type="entry name" value="PAS_11"/>
    <property type="match status" value="1"/>
</dbReference>
<accession>A0ABN8LWH8</accession>
<dbReference type="Gene3D" id="4.10.280.10">
    <property type="entry name" value="Helix-loop-helix DNA-binding domain"/>
    <property type="match status" value="1"/>
</dbReference>
<dbReference type="PANTHER" id="PTHR46055:SF3">
    <property type="entry name" value="CIRCADIAN LOCOMOTER OUTPUT CYCLES PROTEIN KAPUT"/>
    <property type="match status" value="1"/>
</dbReference>
<dbReference type="SUPFAM" id="SSF47459">
    <property type="entry name" value="HLH, helix-loop-helix DNA-binding domain"/>
    <property type="match status" value="1"/>
</dbReference>
<organism evidence="6 7">
    <name type="scientific">Porites evermanni</name>
    <dbReference type="NCBI Taxonomy" id="104178"/>
    <lineage>
        <taxon>Eukaryota</taxon>
        <taxon>Metazoa</taxon>
        <taxon>Cnidaria</taxon>
        <taxon>Anthozoa</taxon>
        <taxon>Hexacorallia</taxon>
        <taxon>Scleractinia</taxon>
        <taxon>Fungiina</taxon>
        <taxon>Poritidae</taxon>
        <taxon>Porites</taxon>
    </lineage>
</organism>
<evidence type="ECO:0000259" key="5">
    <source>
        <dbReference type="PROSITE" id="PS50888"/>
    </source>
</evidence>
<feature type="domain" description="PAS" evidence="4">
    <location>
        <begin position="91"/>
        <end position="161"/>
    </location>
</feature>
<dbReference type="InterPro" id="IPR035965">
    <property type="entry name" value="PAS-like_dom_sf"/>
</dbReference>
<dbReference type="SUPFAM" id="SSF55785">
    <property type="entry name" value="PYP-like sensor domain (PAS domain)"/>
    <property type="match status" value="2"/>
</dbReference>
<keyword evidence="2" id="KW-0539">Nucleus</keyword>
<dbReference type="Pfam" id="PF00989">
    <property type="entry name" value="PAS"/>
    <property type="match status" value="1"/>
</dbReference>
<evidence type="ECO:0000313" key="6">
    <source>
        <dbReference type="EMBL" id="CAH3019937.1"/>
    </source>
</evidence>
<dbReference type="Proteomes" id="UP001159427">
    <property type="component" value="Unassembled WGS sequence"/>
</dbReference>
<reference evidence="6 7" key="1">
    <citation type="submission" date="2022-05" db="EMBL/GenBank/DDBJ databases">
        <authorList>
            <consortium name="Genoscope - CEA"/>
            <person name="William W."/>
        </authorList>
    </citation>
    <scope>NUCLEOTIDE SEQUENCE [LARGE SCALE GENOMIC DNA]</scope>
</reference>
<protein>
    <submittedName>
        <fullName evidence="6">Uncharacterized protein</fullName>
    </submittedName>
</protein>
<evidence type="ECO:0000313" key="7">
    <source>
        <dbReference type="Proteomes" id="UP001159427"/>
    </source>
</evidence>
<gene>
    <name evidence="6" type="ORF">PEVE_00004928</name>
</gene>
<dbReference type="PROSITE" id="PS50888">
    <property type="entry name" value="BHLH"/>
    <property type="match status" value="1"/>
</dbReference>
<dbReference type="InterPro" id="IPR036638">
    <property type="entry name" value="HLH_DNA-bd_sf"/>
</dbReference>
<keyword evidence="7" id="KW-1185">Reference proteome</keyword>
<dbReference type="InterPro" id="IPR011598">
    <property type="entry name" value="bHLH_dom"/>
</dbReference>
<dbReference type="CDD" id="cd00130">
    <property type="entry name" value="PAS"/>
    <property type="match status" value="2"/>
</dbReference>
<proteinExistence type="predicted"/>
<dbReference type="InterPro" id="IPR013767">
    <property type="entry name" value="PAS_fold"/>
</dbReference>